<feature type="transmembrane region" description="Helical" evidence="1">
    <location>
        <begin position="17"/>
        <end position="39"/>
    </location>
</feature>
<comment type="caution">
    <text evidence="2">The sequence shown here is derived from an EMBL/GenBank/DDBJ whole genome shotgun (WGS) entry which is preliminary data.</text>
</comment>
<keyword evidence="3" id="KW-1185">Reference proteome</keyword>
<organism evidence="2 3">
    <name type="scientific">Thermoactinomyces vulgaris</name>
    <dbReference type="NCBI Taxonomy" id="2026"/>
    <lineage>
        <taxon>Bacteria</taxon>
        <taxon>Bacillati</taxon>
        <taxon>Bacillota</taxon>
        <taxon>Bacilli</taxon>
        <taxon>Bacillales</taxon>
        <taxon>Thermoactinomycetaceae</taxon>
        <taxon>Thermoactinomyces</taxon>
    </lineage>
</organism>
<dbReference type="EMBL" id="JAECVU010000001">
    <property type="protein sequence ID" value="MBH8587243.1"/>
    <property type="molecule type" value="Genomic_DNA"/>
</dbReference>
<name>A0ABS0QD90_THEVU</name>
<dbReference type="InterPro" id="IPR025143">
    <property type="entry name" value="DUF4083"/>
</dbReference>
<protein>
    <submittedName>
        <fullName evidence="2">DUF4083 family protein</fullName>
    </submittedName>
</protein>
<dbReference type="Proteomes" id="UP000641910">
    <property type="component" value="Unassembled WGS sequence"/>
</dbReference>
<proteinExistence type="predicted"/>
<evidence type="ECO:0000313" key="3">
    <source>
        <dbReference type="Proteomes" id="UP000641910"/>
    </source>
</evidence>
<reference evidence="2 3" key="1">
    <citation type="submission" date="2020-12" db="EMBL/GenBank/DDBJ databases">
        <title>WGS of Thermoactinomyces spp.</title>
        <authorList>
            <person name="Cheng K."/>
        </authorList>
    </citation>
    <scope>NUCLEOTIDE SEQUENCE [LARGE SCALE GENOMIC DNA]</scope>
    <source>
        <strain evidence="3">CICC 10650\ACCC 41061</strain>
    </source>
</reference>
<keyword evidence="1" id="KW-0812">Transmembrane</keyword>
<accession>A0ABS0QD90</accession>
<keyword evidence="1" id="KW-1133">Transmembrane helix</keyword>
<evidence type="ECO:0000313" key="2">
    <source>
        <dbReference type="EMBL" id="MBH8587243.1"/>
    </source>
</evidence>
<evidence type="ECO:0000256" key="1">
    <source>
        <dbReference type="SAM" id="Phobius"/>
    </source>
</evidence>
<keyword evidence="1" id="KW-0472">Membrane</keyword>
<dbReference type="Pfam" id="PF13314">
    <property type="entry name" value="DUF4083"/>
    <property type="match status" value="1"/>
</dbReference>
<sequence>MSLIFQRGLLDMNIFNLIYNLVLIGLVILFFVSFAKFVYTIVSSLKQMVVMTRQINQKLDQILCHLEKKKDEPKEQPEENRP</sequence>
<gene>
    <name evidence="2" type="ORF">I8U22_00215</name>
</gene>